<proteinExistence type="predicted"/>
<dbReference type="OrthoDB" id="1120276at2"/>
<dbReference type="eggNOG" id="ENOG503460Q">
    <property type="taxonomic scope" value="Bacteria"/>
</dbReference>
<reference evidence="1" key="2">
    <citation type="submission" date="2012-09" db="EMBL/GenBank/DDBJ databases">
        <title>The complete sequence of Psychroflexus torquis an extreme psychrophile from sea-ice that is stimulated by light.</title>
        <authorList>
            <person name="Feng S."/>
            <person name="Powell S.M."/>
            <person name="Bowman J.P."/>
        </authorList>
    </citation>
    <scope>NUCLEOTIDE SEQUENCE [LARGE SCALE GENOMIC DNA]</scope>
    <source>
        <strain evidence="1">ATCC 700755</strain>
    </source>
</reference>
<dbReference type="RefSeq" id="WP_015025499.1">
    <property type="nucleotide sequence ID" value="NC_018721.1"/>
</dbReference>
<reference evidence="1" key="1">
    <citation type="submission" date="2006-03" db="EMBL/GenBank/DDBJ databases">
        <authorList>
            <person name="Bowman J."/>
            <person name="Ferriera S."/>
            <person name="Johnson J."/>
            <person name="Kravitz S."/>
            <person name="Halpern A."/>
            <person name="Remington K."/>
            <person name="Beeson K."/>
            <person name="Tran B."/>
            <person name="Rogers Y.-H."/>
            <person name="Friedman R."/>
            <person name="Venter J.C."/>
        </authorList>
    </citation>
    <scope>NUCLEOTIDE SEQUENCE [LARGE SCALE GENOMIC DNA]</scope>
    <source>
        <strain evidence="1">ATCC 700755</strain>
    </source>
</reference>
<gene>
    <name evidence="1" type="ordered locus">P700755_003309</name>
</gene>
<evidence type="ECO:0000313" key="1">
    <source>
        <dbReference type="EMBL" id="AFU69951.1"/>
    </source>
</evidence>
<dbReference type="HOGENOM" id="CLU_2555795_0_0_10"/>
<name>K4ILK6_PSYTT</name>
<keyword evidence="2" id="KW-1185">Reference proteome</keyword>
<organism evidence="1 2">
    <name type="scientific">Psychroflexus torquis (strain ATCC 700755 / CIP 106069 / ACAM 623)</name>
    <dbReference type="NCBI Taxonomy" id="313595"/>
    <lineage>
        <taxon>Bacteria</taxon>
        <taxon>Pseudomonadati</taxon>
        <taxon>Bacteroidota</taxon>
        <taxon>Flavobacteriia</taxon>
        <taxon>Flavobacteriales</taxon>
        <taxon>Flavobacteriaceae</taxon>
        <taxon>Psychroflexus</taxon>
    </lineage>
</organism>
<accession>K4ILK6</accession>
<protein>
    <submittedName>
        <fullName evidence="1">Uncharacterized protein</fullName>
    </submittedName>
</protein>
<dbReference type="AlphaFoldDB" id="K4ILK6"/>
<dbReference type="Proteomes" id="UP000008514">
    <property type="component" value="Chromosome"/>
</dbReference>
<evidence type="ECO:0000313" key="2">
    <source>
        <dbReference type="Proteomes" id="UP000008514"/>
    </source>
</evidence>
<dbReference type="EMBL" id="CP003879">
    <property type="protein sequence ID" value="AFU69951.1"/>
    <property type="molecule type" value="Genomic_DNA"/>
</dbReference>
<sequence>MLEFDIDATDMESAVMDLTTDNYYGGIDPSGRADFNVCAFCTSVGEDTVEIYLKYGLEAKGLQILLFSNHVPNYPMTQPFKN</sequence>
<dbReference type="KEGG" id="ptq:P700755_003309"/>